<dbReference type="AlphaFoldDB" id="N9DEC0"/>
<dbReference type="Proteomes" id="UP000013276">
    <property type="component" value="Unassembled WGS sequence"/>
</dbReference>
<reference evidence="1 2" key="1">
    <citation type="submission" date="2013-02" db="EMBL/GenBank/DDBJ databases">
        <title>The Genome Sequence of Acinetobacter ursingii NIPH ANC_3649.</title>
        <authorList>
            <consortium name="The Broad Institute Genome Sequencing Platform"/>
            <consortium name="The Broad Institute Genome Sequencing Center for Infectious Disease"/>
            <person name="Cerqueira G."/>
            <person name="Feldgarden M."/>
            <person name="Courvalin P."/>
            <person name="Perichon B."/>
            <person name="Grillot-Courvalin C."/>
            <person name="Clermont D."/>
            <person name="Rocha E."/>
            <person name="Yoon E.-J."/>
            <person name="Nemec A."/>
            <person name="Walker B."/>
            <person name="Young S.K."/>
            <person name="Zeng Q."/>
            <person name="Gargeya S."/>
            <person name="Fitzgerald M."/>
            <person name="Haas B."/>
            <person name="Abouelleil A."/>
            <person name="Alvarado L."/>
            <person name="Arachchi H.M."/>
            <person name="Berlin A.M."/>
            <person name="Chapman S.B."/>
            <person name="Dewar J."/>
            <person name="Goldberg J."/>
            <person name="Griggs A."/>
            <person name="Gujja S."/>
            <person name="Hansen M."/>
            <person name="Howarth C."/>
            <person name="Imamovic A."/>
            <person name="Larimer J."/>
            <person name="McCowan C."/>
            <person name="Murphy C."/>
            <person name="Neiman D."/>
            <person name="Pearson M."/>
            <person name="Priest M."/>
            <person name="Roberts A."/>
            <person name="Saif S."/>
            <person name="Shea T."/>
            <person name="Sisk P."/>
            <person name="Sykes S."/>
            <person name="Wortman J."/>
            <person name="Nusbaum C."/>
            <person name="Birren B."/>
        </authorList>
    </citation>
    <scope>NUCLEOTIDE SEQUENCE [LARGE SCALE GENOMIC DNA]</scope>
    <source>
        <strain evidence="1 2">ANC 3649</strain>
    </source>
</reference>
<sequence>MSSVYVGSIFSSTLEGQSLKSLQSLFTFQVINLCHLQGILSC</sequence>
<accession>N9DEC0</accession>
<dbReference type="EMBL" id="APQC01000016">
    <property type="protein sequence ID" value="ENV79070.1"/>
    <property type="molecule type" value="Genomic_DNA"/>
</dbReference>
<keyword evidence="2" id="KW-1185">Reference proteome</keyword>
<protein>
    <submittedName>
        <fullName evidence="1">Uncharacterized protein</fullName>
    </submittedName>
</protein>
<comment type="caution">
    <text evidence="1">The sequence shown here is derived from an EMBL/GenBank/DDBJ whole genome shotgun (WGS) entry which is preliminary data.</text>
</comment>
<dbReference type="HOGENOM" id="CLU_3245884_0_0_6"/>
<name>N9DEC0_9GAMM</name>
<evidence type="ECO:0000313" key="2">
    <source>
        <dbReference type="Proteomes" id="UP000013276"/>
    </source>
</evidence>
<evidence type="ECO:0000313" key="1">
    <source>
        <dbReference type="EMBL" id="ENV79070.1"/>
    </source>
</evidence>
<proteinExistence type="predicted"/>
<gene>
    <name evidence="1" type="ORF">F942_02492</name>
</gene>
<organism evidence="1 2">
    <name type="scientific">Acinetobacter ursingii ANC 3649</name>
    <dbReference type="NCBI Taxonomy" id="1257043"/>
    <lineage>
        <taxon>Bacteria</taxon>
        <taxon>Pseudomonadati</taxon>
        <taxon>Pseudomonadota</taxon>
        <taxon>Gammaproteobacteria</taxon>
        <taxon>Moraxellales</taxon>
        <taxon>Moraxellaceae</taxon>
        <taxon>Acinetobacter</taxon>
    </lineage>
</organism>